<evidence type="ECO:0000259" key="3">
    <source>
        <dbReference type="PROSITE" id="PS50026"/>
    </source>
</evidence>
<feature type="signal peptide" evidence="2">
    <location>
        <begin position="1"/>
        <end position="22"/>
    </location>
</feature>
<gene>
    <name evidence="4" type="ORF">CC80DRAFT_444685</name>
</gene>
<accession>A0A6A5TZP2</accession>
<keyword evidence="1" id="KW-1015">Disulfide bond</keyword>
<keyword evidence="2" id="KW-0732">Signal</keyword>
<protein>
    <recommendedName>
        <fullName evidence="3">EGF-like domain-containing protein</fullName>
    </recommendedName>
</protein>
<proteinExistence type="predicted"/>
<dbReference type="InterPro" id="IPR000742">
    <property type="entry name" value="EGF"/>
</dbReference>
<dbReference type="PROSITE" id="PS00022">
    <property type="entry name" value="EGF_1"/>
    <property type="match status" value="1"/>
</dbReference>
<keyword evidence="5" id="KW-1185">Reference proteome</keyword>
<sequence length="384" mass="43189">MMIVPNFTFLLATIAFTHLVLAACTTDEDCSLNGLCSSATSLCTCDPGWIGEDCGHLDLRPATRYTGYNHTNITAADPYREGRGNSSWGAHILHDRNDPSLFHLITSQFAHGCGLSAWKPFSTVIRAESRTGPQGPYFWAQEIYSEWYHNPATVWSEADQLWLLYTIGDPVTPPTTCKSQKLVNNISVAASPDLKTWTEPKRLLTQATNPAPWPAWNATRNTTEIILGIEDNKIYKAGRWDSDVYELIKTQPWNTSDYSPTWTEDPFFWQDKRGNWHVLVHWMIDITEKGVKYPRVGAHLFSRELTGNWTFKLQEAFNSTVQFTDGTSAGLLRRERPKLFFSEDGEVTPLFLVNGVQGFNESGSWTLVQPVGDAAAVYERALGL</sequence>
<dbReference type="EMBL" id="ML976990">
    <property type="protein sequence ID" value="KAF1957179.1"/>
    <property type="molecule type" value="Genomic_DNA"/>
</dbReference>
<feature type="domain" description="EGF-like" evidence="3">
    <location>
        <begin position="20"/>
        <end position="55"/>
    </location>
</feature>
<organism evidence="4 5">
    <name type="scientific">Byssothecium circinans</name>
    <dbReference type="NCBI Taxonomy" id="147558"/>
    <lineage>
        <taxon>Eukaryota</taxon>
        <taxon>Fungi</taxon>
        <taxon>Dikarya</taxon>
        <taxon>Ascomycota</taxon>
        <taxon>Pezizomycotina</taxon>
        <taxon>Dothideomycetes</taxon>
        <taxon>Pleosporomycetidae</taxon>
        <taxon>Pleosporales</taxon>
        <taxon>Massarineae</taxon>
        <taxon>Massarinaceae</taxon>
        <taxon>Byssothecium</taxon>
    </lineage>
</organism>
<dbReference type="CDD" id="cd08994">
    <property type="entry name" value="GH43_62_32_68_117_130-like"/>
    <property type="match status" value="1"/>
</dbReference>
<dbReference type="InterPro" id="IPR023296">
    <property type="entry name" value="Glyco_hydro_beta-prop_sf"/>
</dbReference>
<dbReference type="OrthoDB" id="6130531at2759"/>
<dbReference type="Proteomes" id="UP000800035">
    <property type="component" value="Unassembled WGS sequence"/>
</dbReference>
<comment type="caution">
    <text evidence="1">Lacks conserved residue(s) required for the propagation of feature annotation.</text>
</comment>
<dbReference type="PROSITE" id="PS50026">
    <property type="entry name" value="EGF_3"/>
    <property type="match status" value="1"/>
</dbReference>
<feature type="disulfide bond" evidence="1">
    <location>
        <begin position="45"/>
        <end position="54"/>
    </location>
</feature>
<feature type="chain" id="PRO_5025443431" description="EGF-like domain-containing protein" evidence="2">
    <location>
        <begin position="23"/>
        <end position="384"/>
    </location>
</feature>
<dbReference type="PROSITE" id="PS01186">
    <property type="entry name" value="EGF_2"/>
    <property type="match status" value="1"/>
</dbReference>
<feature type="non-terminal residue" evidence="4">
    <location>
        <position position="1"/>
    </location>
</feature>
<name>A0A6A5TZP2_9PLEO</name>
<evidence type="ECO:0000256" key="1">
    <source>
        <dbReference type="PROSITE-ProRule" id="PRU00076"/>
    </source>
</evidence>
<dbReference type="AlphaFoldDB" id="A0A6A5TZP2"/>
<dbReference type="SUPFAM" id="SSF75005">
    <property type="entry name" value="Arabinanase/levansucrase/invertase"/>
    <property type="match status" value="1"/>
</dbReference>
<reference evidence="4" key="1">
    <citation type="journal article" date="2020" name="Stud. Mycol.">
        <title>101 Dothideomycetes genomes: a test case for predicting lifestyles and emergence of pathogens.</title>
        <authorList>
            <person name="Haridas S."/>
            <person name="Albert R."/>
            <person name="Binder M."/>
            <person name="Bloem J."/>
            <person name="Labutti K."/>
            <person name="Salamov A."/>
            <person name="Andreopoulos B."/>
            <person name="Baker S."/>
            <person name="Barry K."/>
            <person name="Bills G."/>
            <person name="Bluhm B."/>
            <person name="Cannon C."/>
            <person name="Castanera R."/>
            <person name="Culley D."/>
            <person name="Daum C."/>
            <person name="Ezra D."/>
            <person name="Gonzalez J."/>
            <person name="Henrissat B."/>
            <person name="Kuo A."/>
            <person name="Liang C."/>
            <person name="Lipzen A."/>
            <person name="Lutzoni F."/>
            <person name="Magnuson J."/>
            <person name="Mondo S."/>
            <person name="Nolan M."/>
            <person name="Ohm R."/>
            <person name="Pangilinan J."/>
            <person name="Park H.-J."/>
            <person name="Ramirez L."/>
            <person name="Alfaro M."/>
            <person name="Sun H."/>
            <person name="Tritt A."/>
            <person name="Yoshinaga Y."/>
            <person name="Zwiers L.-H."/>
            <person name="Turgeon B."/>
            <person name="Goodwin S."/>
            <person name="Spatafora J."/>
            <person name="Crous P."/>
            <person name="Grigoriev I."/>
        </authorList>
    </citation>
    <scope>NUCLEOTIDE SEQUENCE</scope>
    <source>
        <strain evidence="4">CBS 675.92</strain>
    </source>
</reference>
<evidence type="ECO:0000313" key="4">
    <source>
        <dbReference type="EMBL" id="KAF1957179.1"/>
    </source>
</evidence>
<evidence type="ECO:0000256" key="2">
    <source>
        <dbReference type="SAM" id="SignalP"/>
    </source>
</evidence>
<keyword evidence="1" id="KW-0245">EGF-like domain</keyword>
<evidence type="ECO:0000313" key="5">
    <source>
        <dbReference type="Proteomes" id="UP000800035"/>
    </source>
</evidence>